<evidence type="ECO:0000313" key="5">
    <source>
        <dbReference type="EMBL" id="CAE0415852.1"/>
    </source>
</evidence>
<dbReference type="PROSITE" id="PS00107">
    <property type="entry name" value="PROTEIN_KINASE_ATP"/>
    <property type="match status" value="1"/>
</dbReference>
<feature type="domain" description="Protein kinase" evidence="4">
    <location>
        <begin position="180"/>
        <end position="494"/>
    </location>
</feature>
<dbReference type="GO" id="GO:0004672">
    <property type="term" value="F:protein kinase activity"/>
    <property type="evidence" value="ECO:0007669"/>
    <property type="project" value="InterPro"/>
</dbReference>
<dbReference type="InterPro" id="IPR050235">
    <property type="entry name" value="CK1_Ser-Thr_kinase"/>
</dbReference>
<dbReference type="AlphaFoldDB" id="A0A7S3L9Y0"/>
<dbReference type="PROSITE" id="PS50011">
    <property type="entry name" value="PROTEIN_KINASE_DOM"/>
    <property type="match status" value="1"/>
</dbReference>
<dbReference type="InterPro" id="IPR011009">
    <property type="entry name" value="Kinase-like_dom_sf"/>
</dbReference>
<keyword evidence="2" id="KW-0067">ATP-binding</keyword>
<feature type="binding site" evidence="2">
    <location>
        <position position="217"/>
    </location>
    <ligand>
        <name>ATP</name>
        <dbReference type="ChEBI" id="CHEBI:30616"/>
    </ligand>
</feature>
<gene>
    <name evidence="5" type="ORF">ACOF00016_LOCUS12921</name>
</gene>
<reference evidence="5" key="1">
    <citation type="submission" date="2021-01" db="EMBL/GenBank/DDBJ databases">
        <authorList>
            <person name="Corre E."/>
            <person name="Pelletier E."/>
            <person name="Niang G."/>
            <person name="Scheremetjew M."/>
            <person name="Finn R."/>
            <person name="Kale V."/>
            <person name="Holt S."/>
            <person name="Cochrane G."/>
            <person name="Meng A."/>
            <person name="Brown T."/>
            <person name="Cohen L."/>
        </authorList>
    </citation>
    <scope>NUCLEOTIDE SEQUENCE</scope>
    <source>
        <strain evidence="5">CCMP127</strain>
    </source>
</reference>
<keyword evidence="2" id="KW-0547">Nucleotide-binding</keyword>
<evidence type="ECO:0000259" key="4">
    <source>
        <dbReference type="PROSITE" id="PS50011"/>
    </source>
</evidence>
<dbReference type="InterPro" id="IPR000719">
    <property type="entry name" value="Prot_kinase_dom"/>
</dbReference>
<evidence type="ECO:0000256" key="1">
    <source>
        <dbReference type="ARBA" id="ARBA00023860"/>
    </source>
</evidence>
<dbReference type="EMBL" id="HBIM01016554">
    <property type="protein sequence ID" value="CAE0415852.1"/>
    <property type="molecule type" value="Transcribed_RNA"/>
</dbReference>
<dbReference type="SMART" id="SM00220">
    <property type="entry name" value="S_TKc"/>
    <property type="match status" value="1"/>
</dbReference>
<organism evidence="5">
    <name type="scientific">Amphora coffeiformis</name>
    <dbReference type="NCBI Taxonomy" id="265554"/>
    <lineage>
        <taxon>Eukaryota</taxon>
        <taxon>Sar</taxon>
        <taxon>Stramenopiles</taxon>
        <taxon>Ochrophyta</taxon>
        <taxon>Bacillariophyta</taxon>
        <taxon>Bacillariophyceae</taxon>
        <taxon>Bacillariophycidae</taxon>
        <taxon>Thalassiophysales</taxon>
        <taxon>Catenulaceae</taxon>
        <taxon>Amphora</taxon>
    </lineage>
</organism>
<protein>
    <recommendedName>
        <fullName evidence="1">Casein kinase I</fullName>
    </recommendedName>
</protein>
<feature type="compositionally biased region" description="Basic and acidic residues" evidence="3">
    <location>
        <begin position="50"/>
        <end position="59"/>
    </location>
</feature>
<dbReference type="PANTHER" id="PTHR11909">
    <property type="entry name" value="CASEIN KINASE-RELATED"/>
    <property type="match status" value="1"/>
</dbReference>
<dbReference type="SUPFAM" id="SSF56112">
    <property type="entry name" value="Protein kinase-like (PK-like)"/>
    <property type="match status" value="1"/>
</dbReference>
<evidence type="ECO:0000256" key="3">
    <source>
        <dbReference type="SAM" id="MobiDB-lite"/>
    </source>
</evidence>
<name>A0A7S3L9Y0_9STRA</name>
<dbReference type="Pfam" id="PF00069">
    <property type="entry name" value="Pkinase"/>
    <property type="match status" value="1"/>
</dbReference>
<evidence type="ECO:0000256" key="2">
    <source>
        <dbReference type="PROSITE-ProRule" id="PRU10141"/>
    </source>
</evidence>
<feature type="compositionally biased region" description="Acidic residues" evidence="3">
    <location>
        <begin position="93"/>
        <end position="106"/>
    </location>
</feature>
<sequence length="746" mass="84360">MNASNSNMRSEDEDGAVEENGIERQAALDRTPQQSNGVKRARGSPVSFNTEEKKDENVTKLRPIQENVESQVEPMKIAVAPESSSVAERAAVEDDPSPIREEEELESAVSKQQQRAQQRDNAESGYSNKARTSEGAHTSLRGGTRRKSQPQQDRRPMFGLPVIAESEGNFPDVGSILGRFFCIGQLGAGTFSSIHKCINLDYFSANDTTKRRLAAAKIELSEFSQSGVLESEAMILEFLHQTLPARTVPVYMGHYKTKDGECAAILMEYLPGQDMHNLRESVMAGAHSRRMNVKDAVYLTADVMLPLLQKMHEVGVVHRDVKPSNVVRSGVDPDDKSFSLVDFGLSKSIVVSADDGMADKEHPWHGKEWLKPRNYEGPACFRKEREKADFRGTSMYASPRVHQLKDYCPRDDVWSVLYVFCDLVSGGLPWMSHAANRDREACQKIKERIHGGNGGADLTAEFLLGDEYHVTQFKNEQKRATGDIKIYKLPEPLAMSRDVAKVEHLRVAFRHVSSLNFWDTPDYALVQKCIKGFLDDESTHPDVKMINWNLQKKTVKKSPESKRVPMLRVMEDVDPVNTEMLDSVENTEKPTSDPNHLDFLRRLPLSMQFRYRQLDRHSIGRGQTPIHVVARAWLALALPLLYEEWDAKKFEEGGHRTSTDGYRRETYLKLLEKCKQIADEFDSFESADWLFHPASEDSRLGEKRKLNPDAKFPLVTITRAVFHLECTLEEEKVKRSPPPVALKFGA</sequence>
<feature type="region of interest" description="Disordered" evidence="3">
    <location>
        <begin position="1"/>
        <end position="155"/>
    </location>
</feature>
<proteinExistence type="predicted"/>
<dbReference type="GO" id="GO:0005524">
    <property type="term" value="F:ATP binding"/>
    <property type="evidence" value="ECO:0007669"/>
    <property type="project" value="UniProtKB-UniRule"/>
</dbReference>
<dbReference type="InterPro" id="IPR017441">
    <property type="entry name" value="Protein_kinase_ATP_BS"/>
</dbReference>
<accession>A0A7S3L9Y0</accession>
<dbReference type="Gene3D" id="1.10.510.10">
    <property type="entry name" value="Transferase(Phosphotransferase) domain 1"/>
    <property type="match status" value="1"/>
</dbReference>